<organism evidence="1 2">
    <name type="scientific">Photobacterium damselae</name>
    <dbReference type="NCBI Taxonomy" id="38293"/>
    <lineage>
        <taxon>Bacteria</taxon>
        <taxon>Pseudomonadati</taxon>
        <taxon>Pseudomonadota</taxon>
        <taxon>Gammaproteobacteria</taxon>
        <taxon>Vibrionales</taxon>
        <taxon>Vibrionaceae</taxon>
        <taxon>Photobacterium</taxon>
    </lineage>
</organism>
<dbReference type="Pfam" id="PF09677">
    <property type="entry name" value="TrbI_Ftype"/>
    <property type="match status" value="1"/>
</dbReference>
<dbReference type="EMBL" id="UATL01000008">
    <property type="protein sequence ID" value="SPY46055.1"/>
    <property type="molecule type" value="Genomic_DNA"/>
</dbReference>
<dbReference type="Proteomes" id="UP000251647">
    <property type="component" value="Unassembled WGS sequence"/>
</dbReference>
<evidence type="ECO:0000313" key="2">
    <source>
        <dbReference type="Proteomes" id="UP000251647"/>
    </source>
</evidence>
<dbReference type="InterPro" id="IPR014115">
    <property type="entry name" value="TrbI_Ftype"/>
</dbReference>
<dbReference type="RefSeq" id="WP_013404471.1">
    <property type="nucleotide sequence ID" value="NZ_CP079239.1"/>
</dbReference>
<accession>A0A2T3Q356</accession>
<protein>
    <submittedName>
        <fullName evidence="1">Conjugal transfer protein TrbI</fullName>
    </submittedName>
</protein>
<gene>
    <name evidence="1" type="ORF">NCTC11647_04401</name>
</gene>
<name>A0A2T3Q356_PHODM</name>
<dbReference type="AlphaFoldDB" id="A0A2T3Q356"/>
<sequence length="115" mass="12763">MKIDLPTLILGVALSVPSTLIAAYYLMPPPSMAVFDLKGVISDYSQELSTMNLSDEEVARRSRQFSFLVEATLNRYSTANNTTIFVEPAVIQGAKNITPEIAEQVKQSLYRYNQG</sequence>
<reference evidence="1 2" key="1">
    <citation type="submission" date="2018-06" db="EMBL/GenBank/DDBJ databases">
        <authorList>
            <consortium name="Pathogen Informatics"/>
            <person name="Doyle S."/>
        </authorList>
    </citation>
    <scope>NUCLEOTIDE SEQUENCE [LARGE SCALE GENOMIC DNA]</scope>
    <source>
        <strain evidence="1 2">NCTC11647</strain>
    </source>
</reference>
<evidence type="ECO:0000313" key="1">
    <source>
        <dbReference type="EMBL" id="SPY46055.1"/>
    </source>
</evidence>
<proteinExistence type="predicted"/>